<dbReference type="AlphaFoldDB" id="A0A9P6GYB2"/>
<organism evidence="6 7">
    <name type="scientific">Nosema granulosis</name>
    <dbReference type="NCBI Taxonomy" id="83296"/>
    <lineage>
        <taxon>Eukaryota</taxon>
        <taxon>Fungi</taxon>
        <taxon>Fungi incertae sedis</taxon>
        <taxon>Microsporidia</taxon>
        <taxon>Nosematidae</taxon>
        <taxon>Nosema</taxon>
    </lineage>
</organism>
<dbReference type="EMBL" id="SBJO01000486">
    <property type="protein sequence ID" value="KAF9760896.1"/>
    <property type="molecule type" value="Genomic_DNA"/>
</dbReference>
<keyword evidence="2 5" id="KW-0812">Transmembrane</keyword>
<dbReference type="GO" id="GO:0016020">
    <property type="term" value="C:membrane"/>
    <property type="evidence" value="ECO:0007669"/>
    <property type="project" value="InterPro"/>
</dbReference>
<feature type="transmembrane region" description="Helical" evidence="5">
    <location>
        <begin position="146"/>
        <end position="163"/>
    </location>
</feature>
<feature type="transmembrane region" description="Helical" evidence="5">
    <location>
        <begin position="183"/>
        <end position="207"/>
    </location>
</feature>
<evidence type="ECO:0000256" key="3">
    <source>
        <dbReference type="ARBA" id="ARBA00022989"/>
    </source>
</evidence>
<dbReference type="Proteomes" id="UP000740883">
    <property type="component" value="Unassembled WGS sequence"/>
</dbReference>
<keyword evidence="4 5" id="KW-0472">Membrane</keyword>
<evidence type="ECO:0000256" key="4">
    <source>
        <dbReference type="ARBA" id="ARBA00023136"/>
    </source>
</evidence>
<comment type="caution">
    <text evidence="6">The sequence shown here is derived from an EMBL/GenBank/DDBJ whole genome shotgun (WGS) entry which is preliminary data.</text>
</comment>
<dbReference type="InterPro" id="IPR006838">
    <property type="entry name" value="ADTRP_AIG1"/>
</dbReference>
<evidence type="ECO:0000256" key="2">
    <source>
        <dbReference type="ARBA" id="ARBA00022692"/>
    </source>
</evidence>
<dbReference type="OrthoDB" id="1898221at2759"/>
<evidence type="ECO:0000313" key="7">
    <source>
        <dbReference type="Proteomes" id="UP000740883"/>
    </source>
</evidence>
<feature type="transmembrane region" description="Helical" evidence="5">
    <location>
        <begin position="41"/>
        <end position="59"/>
    </location>
</feature>
<accession>A0A9P6GYB2</accession>
<feature type="transmembrane region" description="Helical" evidence="5">
    <location>
        <begin position="71"/>
        <end position="91"/>
    </location>
</feature>
<comment type="subcellular location">
    <subcellularLocation>
        <location evidence="1">Endomembrane system</location>
        <topology evidence="1">Multi-pass membrane protein</topology>
    </subcellularLocation>
</comment>
<dbReference type="PANTHER" id="PTHR10989:SF16">
    <property type="entry name" value="AT02829P-RELATED"/>
    <property type="match status" value="1"/>
</dbReference>
<gene>
    <name evidence="6" type="ORF">NGRA_2971</name>
</gene>
<dbReference type="Pfam" id="PF04750">
    <property type="entry name" value="Far-17a_AIG1"/>
    <property type="match status" value="1"/>
</dbReference>
<evidence type="ECO:0000256" key="1">
    <source>
        <dbReference type="ARBA" id="ARBA00004127"/>
    </source>
</evidence>
<evidence type="ECO:0000313" key="6">
    <source>
        <dbReference type="EMBL" id="KAF9760896.1"/>
    </source>
</evidence>
<dbReference type="GO" id="GO:0012505">
    <property type="term" value="C:endomembrane system"/>
    <property type="evidence" value="ECO:0007669"/>
    <property type="project" value="UniProtKB-SubCell"/>
</dbReference>
<proteinExistence type="predicted"/>
<keyword evidence="7" id="KW-1185">Reference proteome</keyword>
<keyword evidence="3 5" id="KW-1133">Transmembrane helix</keyword>
<dbReference type="PROSITE" id="PS51257">
    <property type="entry name" value="PROKAR_LIPOPROTEIN"/>
    <property type="match status" value="1"/>
</dbReference>
<evidence type="ECO:0000256" key="5">
    <source>
        <dbReference type="SAM" id="Phobius"/>
    </source>
</evidence>
<name>A0A9P6GYB2_9MICR</name>
<reference evidence="6 7" key="1">
    <citation type="journal article" date="2020" name="Genome Biol. Evol.">
        <title>Comparative genomics of strictly vertically transmitted, feminizing microsporidia endosymbionts of amphipod crustaceans.</title>
        <authorList>
            <person name="Cormier A."/>
            <person name="Chebbi M.A."/>
            <person name="Giraud I."/>
            <person name="Wattier R."/>
            <person name="Teixeira M."/>
            <person name="Gilbert C."/>
            <person name="Rigaud T."/>
            <person name="Cordaux R."/>
        </authorList>
    </citation>
    <scope>NUCLEOTIDE SEQUENCE [LARGE SCALE GENOMIC DNA]</scope>
    <source>
        <strain evidence="6 7">Ou3-Ou53</strain>
    </source>
</reference>
<sequence>MIADVVRSVCLALTIYGCLDISMPAATNEFISGREGGRFRYLTNNGLYVCVMTMIVGICRRHLNEPMFKRVHNFLTAIALPINFTVLIIYWPILLQDVNHFRRMEVYLKGGIVSTFTDLCQHLVPEIGLIVEILDLEIASSMCHRYALVLYGIVYYLFCIQVSKVNGLWPYPFLEKMSAFGRFGFFLSIILISLAVYEVMIYLLTLMPTIEKKEKIKEN</sequence>
<dbReference type="PANTHER" id="PTHR10989">
    <property type="entry name" value="ANDROGEN-INDUCED PROTEIN 1-RELATED"/>
    <property type="match status" value="1"/>
</dbReference>
<protein>
    <submittedName>
        <fullName evidence="6">Uncharacterized protein</fullName>
    </submittedName>
</protein>